<dbReference type="RefSeq" id="WP_146401508.1">
    <property type="nucleotide sequence ID" value="NZ_SJPJ01000001.1"/>
</dbReference>
<keyword evidence="4 7" id="KW-0808">Transferase</keyword>
<dbReference type="SUPFAM" id="SSF53448">
    <property type="entry name" value="Nucleotide-diphospho-sugar transferases"/>
    <property type="match status" value="1"/>
</dbReference>
<comment type="caution">
    <text evidence="7">The sequence shown here is derived from an EMBL/GenBank/DDBJ whole genome shotgun (WGS) entry which is preliminary data.</text>
</comment>
<dbReference type="InterPro" id="IPR029044">
    <property type="entry name" value="Nucleotide-diphossugar_trans"/>
</dbReference>
<dbReference type="Proteomes" id="UP000315010">
    <property type="component" value="Unassembled WGS sequence"/>
</dbReference>
<evidence type="ECO:0000256" key="2">
    <source>
        <dbReference type="ARBA" id="ARBA00022475"/>
    </source>
</evidence>
<dbReference type="EC" id="2.4.1.266" evidence="7"/>
<protein>
    <submittedName>
        <fullName evidence="7">Glucosyl-3-phosphoglycerate synthase</fullName>
        <ecNumber evidence="7">2.4.1.266</ecNumber>
    </submittedName>
</protein>
<dbReference type="AlphaFoldDB" id="A0A5C5ZA78"/>
<name>A0A5C5ZA78_9BACT</name>
<reference evidence="7 8" key="1">
    <citation type="submission" date="2019-02" db="EMBL/GenBank/DDBJ databases">
        <title>Deep-cultivation of Planctomycetes and their phenomic and genomic characterization uncovers novel biology.</title>
        <authorList>
            <person name="Wiegand S."/>
            <person name="Jogler M."/>
            <person name="Boedeker C."/>
            <person name="Pinto D."/>
            <person name="Vollmers J."/>
            <person name="Rivas-Marin E."/>
            <person name="Kohn T."/>
            <person name="Peeters S.H."/>
            <person name="Heuer A."/>
            <person name="Rast P."/>
            <person name="Oberbeckmann S."/>
            <person name="Bunk B."/>
            <person name="Jeske O."/>
            <person name="Meyerdierks A."/>
            <person name="Storesund J.E."/>
            <person name="Kallscheuer N."/>
            <person name="Luecker S."/>
            <person name="Lage O.M."/>
            <person name="Pohl T."/>
            <person name="Merkel B.J."/>
            <person name="Hornburger P."/>
            <person name="Mueller R.-W."/>
            <person name="Bruemmer F."/>
            <person name="Labrenz M."/>
            <person name="Spormann A.M."/>
            <person name="Op Den Camp H."/>
            <person name="Overmann J."/>
            <person name="Amann R."/>
            <person name="Jetten M.S.M."/>
            <person name="Mascher T."/>
            <person name="Medema M.H."/>
            <person name="Devos D.P."/>
            <person name="Kaster A.-K."/>
            <person name="Ovreas L."/>
            <person name="Rohde M."/>
            <person name="Galperin M.Y."/>
            <person name="Jogler C."/>
        </authorList>
    </citation>
    <scope>NUCLEOTIDE SEQUENCE [LARGE SCALE GENOMIC DNA]</scope>
    <source>
        <strain evidence="7 8">CA13</strain>
    </source>
</reference>
<dbReference type="PANTHER" id="PTHR43646:SF2">
    <property type="entry name" value="GLYCOSYLTRANSFERASE 2-LIKE DOMAIN-CONTAINING PROTEIN"/>
    <property type="match status" value="1"/>
</dbReference>
<dbReference type="Gene3D" id="3.90.550.10">
    <property type="entry name" value="Spore Coat Polysaccharide Biosynthesis Protein SpsA, Chain A"/>
    <property type="match status" value="1"/>
</dbReference>
<evidence type="ECO:0000313" key="8">
    <source>
        <dbReference type="Proteomes" id="UP000315010"/>
    </source>
</evidence>
<evidence type="ECO:0000256" key="1">
    <source>
        <dbReference type="ARBA" id="ARBA00004236"/>
    </source>
</evidence>
<dbReference type="GO" id="GO:0016757">
    <property type="term" value="F:glycosyltransferase activity"/>
    <property type="evidence" value="ECO:0007669"/>
    <property type="project" value="UniProtKB-KW"/>
</dbReference>
<dbReference type="InterPro" id="IPR026461">
    <property type="entry name" value="Trfase_2_rSAM/seldom_assoc"/>
</dbReference>
<evidence type="ECO:0000256" key="5">
    <source>
        <dbReference type="ARBA" id="ARBA00023136"/>
    </source>
</evidence>
<keyword evidence="2" id="KW-1003">Cell membrane</keyword>
<dbReference type="PANTHER" id="PTHR43646">
    <property type="entry name" value="GLYCOSYLTRANSFERASE"/>
    <property type="match status" value="1"/>
</dbReference>
<accession>A0A5C5ZA78</accession>
<dbReference type="OrthoDB" id="9806525at2"/>
<dbReference type="Pfam" id="PF00535">
    <property type="entry name" value="Glycos_transf_2"/>
    <property type="match status" value="1"/>
</dbReference>
<proteinExistence type="predicted"/>
<evidence type="ECO:0000256" key="4">
    <source>
        <dbReference type="ARBA" id="ARBA00022679"/>
    </source>
</evidence>
<evidence type="ECO:0000313" key="7">
    <source>
        <dbReference type="EMBL" id="TWT84006.1"/>
    </source>
</evidence>
<dbReference type="GO" id="GO:0005886">
    <property type="term" value="C:plasma membrane"/>
    <property type="evidence" value="ECO:0007669"/>
    <property type="project" value="UniProtKB-SubCell"/>
</dbReference>
<organism evidence="7 8">
    <name type="scientific">Novipirellula herctigrandis</name>
    <dbReference type="NCBI Taxonomy" id="2527986"/>
    <lineage>
        <taxon>Bacteria</taxon>
        <taxon>Pseudomonadati</taxon>
        <taxon>Planctomycetota</taxon>
        <taxon>Planctomycetia</taxon>
        <taxon>Pirellulales</taxon>
        <taxon>Pirellulaceae</taxon>
        <taxon>Novipirellula</taxon>
    </lineage>
</organism>
<dbReference type="CDD" id="cd02522">
    <property type="entry name" value="GT_2_like_a"/>
    <property type="match status" value="1"/>
</dbReference>
<comment type="subcellular location">
    <subcellularLocation>
        <location evidence="1">Cell membrane</location>
    </subcellularLocation>
</comment>
<dbReference type="EMBL" id="SJPJ01000001">
    <property type="protein sequence ID" value="TWT84006.1"/>
    <property type="molecule type" value="Genomic_DNA"/>
</dbReference>
<evidence type="ECO:0000256" key="3">
    <source>
        <dbReference type="ARBA" id="ARBA00022676"/>
    </source>
</evidence>
<feature type="domain" description="Glycosyltransferase 2-like" evidence="6">
    <location>
        <begin position="7"/>
        <end position="97"/>
    </location>
</feature>
<keyword evidence="3 7" id="KW-0328">Glycosyltransferase</keyword>
<gene>
    <name evidence="7" type="primary">gpgS_2</name>
    <name evidence="7" type="ORF">CA13_54800</name>
</gene>
<keyword evidence="8" id="KW-1185">Reference proteome</keyword>
<evidence type="ECO:0000259" key="6">
    <source>
        <dbReference type="Pfam" id="PF00535"/>
    </source>
</evidence>
<dbReference type="NCBIfam" id="TIGR04283">
    <property type="entry name" value="glyco_like_mftF"/>
    <property type="match status" value="1"/>
</dbReference>
<keyword evidence="5" id="KW-0472">Membrane</keyword>
<dbReference type="InterPro" id="IPR001173">
    <property type="entry name" value="Glyco_trans_2-like"/>
</dbReference>
<sequence length="223" mass="25210">MKPSDISVVIPTWNEETTIEGSIRSAIEAGAVEVIVCDGGSNDNTIARATEAGASAIIRSVPGRGVQLNAGAMFAKRDFVLFLHADNRLSHDCLRQICDSPDVVWGAFKQQIEAKGFVYRWLEKGNATRVKWRNMAFGDQAIFVERSTYKKHGGFEEIPLMEDVAFSRQMRKVAKPRLLAGPVIISARRWQRRGVIRQTLRNWYLQFAYAVGVPPRRLAKWYR</sequence>